<dbReference type="InterPro" id="IPR006009">
    <property type="entry name" value="GlcNAc_MurG"/>
</dbReference>
<feature type="transmembrane region" description="Helical" evidence="8">
    <location>
        <begin position="609"/>
        <end position="631"/>
    </location>
</feature>
<accession>A0A7J6XCY9</accession>
<dbReference type="GO" id="GO:0050511">
    <property type="term" value="F:undecaprenyldiphospho-muramoylpentapeptide beta-N-acetylglucosaminyltransferase activity"/>
    <property type="evidence" value="ECO:0007669"/>
    <property type="project" value="InterPro"/>
</dbReference>
<reference evidence="12 13" key="1">
    <citation type="submission" date="2020-06" db="EMBL/GenBank/DDBJ databases">
        <title>Transcriptomic and genomic resources for Thalictrum thalictroides and T. hernandezii: Facilitating candidate gene discovery in an emerging model plant lineage.</title>
        <authorList>
            <person name="Arias T."/>
            <person name="Riano-Pachon D.M."/>
            <person name="Di Stilio V.S."/>
        </authorList>
    </citation>
    <scope>NUCLEOTIDE SEQUENCE [LARGE SCALE GENOMIC DNA]</scope>
    <source>
        <strain evidence="13">cv. WT478/WT964</strain>
        <tissue evidence="12">Leaves</tissue>
    </source>
</reference>
<dbReference type="FunFam" id="3.90.950.20:FF:000003">
    <property type="entry name" value="Os01g0691500 protein"/>
    <property type="match status" value="1"/>
</dbReference>
<dbReference type="Gene3D" id="3.90.950.20">
    <property type="entry name" value="CinA-like"/>
    <property type="match status" value="1"/>
</dbReference>
<dbReference type="GO" id="GO:0005975">
    <property type="term" value="P:carbohydrate metabolic process"/>
    <property type="evidence" value="ECO:0007669"/>
    <property type="project" value="InterPro"/>
</dbReference>
<dbReference type="GO" id="GO:0016887">
    <property type="term" value="F:ATP hydrolysis activity"/>
    <property type="evidence" value="ECO:0007669"/>
    <property type="project" value="TreeGrafter"/>
</dbReference>
<evidence type="ECO:0000313" key="13">
    <source>
        <dbReference type="Proteomes" id="UP000554482"/>
    </source>
</evidence>
<dbReference type="GO" id="GO:0005737">
    <property type="term" value="C:cytoplasm"/>
    <property type="evidence" value="ECO:0007669"/>
    <property type="project" value="TreeGrafter"/>
</dbReference>
<name>A0A7J6XCY9_THATH</name>
<sequence>MVEGRIRALVEAIHATPTEAVLYLSGGASQALGYLMSIPGASNTVLEAVVPYSRTSMIQLLSKIPTQFVSKQTAEEMALLAYNRALKLSKPGLSVVGVGFTGSLASTRPKQGDHRFYLSTRTSDRLWVSSVTLSKGLRTREQEDKVSSHFLLQAIADACKVSATFHPDFNETEVPDECEKLFSEDEELQDLLNGEICMKVYPFSSERHSSNPERKIILSGSFNPLHDGHLKLLEVATSICEGVPCFEISAINADKPPLTVPQIKERVKQFERVGKTVIISSQPYFYKKAELFPGSAFVIGADTAARLVNPKYYDGDHNKMLEILIGCKKIGCTFLVGGRNVDGVFKVLEDLYIPPELQDLFMSIPEERFRMDISSTELRRKMGMNLNFKVVSCLSLDQTDQNQSISIKSTTVLRIVFAAGGTGGHIYPAVAIADELKNINPNVQILFLGTENGMESTAISSTGYDFKPIQAFPLNRPLISPQNFLFPFYLIKSMIYTWKLLRDFDPNVVFGTGGYVSGPVCLSAKVLKGVKLVIQEQNSVPGRANWVISFFADMVFVAFPSTVKYFRKEKCIVSGNPIRLSLRGHVSKEDARLRFFPRAAKNLDLELKVVLILGGSLGANAINIAVLNMYYQMLLEHKYMYIVWQTGVETFTEMESLVKSHSRLVLTPFLHKMDLAYAAADLVVSRAGAMTCSEILATGKPSILIPSPNVAEGHQEKNASIMSDLAGSRVILEDELESTTLRTAIEEILGDEHQMADMHERAMKAARPEASVEIAQYILSLGELSAAKGRRL</sequence>
<dbReference type="Gene3D" id="3.40.50.620">
    <property type="entry name" value="HUPs"/>
    <property type="match status" value="1"/>
</dbReference>
<keyword evidence="7" id="KW-0961">Cell wall biogenesis/degradation</keyword>
<feature type="domain" description="Glycosyltransferase family 28 N-terminal" evidence="10">
    <location>
        <begin position="415"/>
        <end position="556"/>
    </location>
</feature>
<keyword evidence="5 8" id="KW-0472">Membrane</keyword>
<dbReference type="CDD" id="cd03785">
    <property type="entry name" value="GT28_MurG"/>
    <property type="match status" value="1"/>
</dbReference>
<dbReference type="EMBL" id="JABWDY010002151">
    <property type="protein sequence ID" value="KAF5206867.1"/>
    <property type="molecule type" value="Genomic_DNA"/>
</dbReference>
<dbReference type="InterPro" id="IPR036653">
    <property type="entry name" value="CinA-like_C"/>
</dbReference>
<gene>
    <name evidence="12" type="ORF">FRX31_003541</name>
</gene>
<evidence type="ECO:0000256" key="7">
    <source>
        <dbReference type="ARBA" id="ARBA00023316"/>
    </source>
</evidence>
<proteinExistence type="inferred from homology"/>
<dbReference type="GO" id="GO:0005634">
    <property type="term" value="C:nucleus"/>
    <property type="evidence" value="ECO:0007669"/>
    <property type="project" value="TreeGrafter"/>
</dbReference>
<keyword evidence="12" id="KW-0808">Transferase</keyword>
<dbReference type="GO" id="GO:0071555">
    <property type="term" value="P:cell wall organization"/>
    <property type="evidence" value="ECO:0007669"/>
    <property type="project" value="UniProtKB-KW"/>
</dbReference>
<evidence type="ECO:0000256" key="2">
    <source>
        <dbReference type="ARBA" id="ARBA00022618"/>
    </source>
</evidence>
<dbReference type="Pfam" id="PF03033">
    <property type="entry name" value="Glyco_transf_28"/>
    <property type="match status" value="1"/>
</dbReference>
<dbReference type="Pfam" id="PF01467">
    <property type="entry name" value="CTP_transf_like"/>
    <property type="match status" value="1"/>
</dbReference>
<dbReference type="HAMAP" id="MF_00033">
    <property type="entry name" value="MurG"/>
    <property type="match status" value="1"/>
</dbReference>
<dbReference type="Proteomes" id="UP000554482">
    <property type="component" value="Unassembled WGS sequence"/>
</dbReference>
<evidence type="ECO:0000256" key="1">
    <source>
        <dbReference type="ARBA" id="ARBA00022475"/>
    </source>
</evidence>
<keyword evidence="1" id="KW-1003">Cell membrane</keyword>
<evidence type="ECO:0000256" key="5">
    <source>
        <dbReference type="ARBA" id="ARBA00023136"/>
    </source>
</evidence>
<keyword evidence="13" id="KW-1185">Reference proteome</keyword>
<dbReference type="FunFam" id="3.40.50.620:FF:000180">
    <property type="entry name" value="Cytidyltransferase isoform 1"/>
    <property type="match status" value="1"/>
</dbReference>
<feature type="domain" description="Glycosyl transferase family 28 C-terminal" evidence="11">
    <location>
        <begin position="609"/>
        <end position="768"/>
    </location>
</feature>
<dbReference type="InterPro" id="IPR004276">
    <property type="entry name" value="GlycoTrans_28_N"/>
</dbReference>
<keyword evidence="4" id="KW-0573">Peptidoglycan synthesis</keyword>
<evidence type="ECO:0000256" key="4">
    <source>
        <dbReference type="ARBA" id="ARBA00022984"/>
    </source>
</evidence>
<organism evidence="12 13">
    <name type="scientific">Thalictrum thalictroides</name>
    <name type="common">Rue-anemone</name>
    <name type="synonym">Anemone thalictroides</name>
    <dbReference type="NCBI Taxonomy" id="46969"/>
    <lineage>
        <taxon>Eukaryota</taxon>
        <taxon>Viridiplantae</taxon>
        <taxon>Streptophyta</taxon>
        <taxon>Embryophyta</taxon>
        <taxon>Tracheophyta</taxon>
        <taxon>Spermatophyta</taxon>
        <taxon>Magnoliopsida</taxon>
        <taxon>Ranunculales</taxon>
        <taxon>Ranunculaceae</taxon>
        <taxon>Thalictroideae</taxon>
        <taxon>Thalictrum</taxon>
    </lineage>
</organism>
<feature type="domain" description="Cytidyltransferase-like" evidence="9">
    <location>
        <begin position="218"/>
        <end position="380"/>
    </location>
</feature>
<evidence type="ECO:0000259" key="11">
    <source>
        <dbReference type="Pfam" id="PF04101"/>
    </source>
</evidence>
<evidence type="ECO:0000256" key="8">
    <source>
        <dbReference type="SAM" id="Phobius"/>
    </source>
</evidence>
<dbReference type="SUPFAM" id="SSF52374">
    <property type="entry name" value="Nucleotidylyl transferase"/>
    <property type="match status" value="1"/>
</dbReference>
<dbReference type="Pfam" id="PF04101">
    <property type="entry name" value="Glyco_tran_28_C"/>
    <property type="match status" value="1"/>
</dbReference>
<keyword evidence="8" id="KW-0812">Transmembrane</keyword>
<dbReference type="Gene3D" id="3.40.50.2000">
    <property type="entry name" value="Glycogen Phosphorylase B"/>
    <property type="match status" value="2"/>
</dbReference>
<evidence type="ECO:0000259" key="9">
    <source>
        <dbReference type="Pfam" id="PF01467"/>
    </source>
</evidence>
<dbReference type="InterPro" id="IPR007235">
    <property type="entry name" value="Glyco_trans_28_C"/>
</dbReference>
<keyword evidence="8" id="KW-1133">Transmembrane helix</keyword>
<evidence type="ECO:0000256" key="6">
    <source>
        <dbReference type="ARBA" id="ARBA00023306"/>
    </source>
</evidence>
<dbReference type="GO" id="GO:0008360">
    <property type="term" value="P:regulation of cell shape"/>
    <property type="evidence" value="ECO:0007669"/>
    <property type="project" value="UniProtKB-KW"/>
</dbReference>
<dbReference type="GO" id="GO:0051301">
    <property type="term" value="P:cell division"/>
    <property type="evidence" value="ECO:0007669"/>
    <property type="project" value="UniProtKB-KW"/>
</dbReference>
<dbReference type="SUPFAM" id="SSF53756">
    <property type="entry name" value="UDP-Glycosyltransferase/glycogen phosphorylase"/>
    <property type="match status" value="1"/>
</dbReference>
<dbReference type="NCBIfam" id="TIGR01133">
    <property type="entry name" value="murG"/>
    <property type="match status" value="1"/>
</dbReference>
<evidence type="ECO:0000259" key="10">
    <source>
        <dbReference type="Pfam" id="PF03033"/>
    </source>
</evidence>
<keyword evidence="3" id="KW-0133">Cell shape</keyword>
<keyword evidence="2" id="KW-0132">Cell division</keyword>
<dbReference type="AlphaFoldDB" id="A0A7J6XCY9"/>
<dbReference type="PANTHER" id="PTHR31285">
    <property type="entry name" value="NICOTINAMIDE MONONUCLEOTIDE ADENYLYLTRANSFERASE"/>
    <property type="match status" value="1"/>
</dbReference>
<dbReference type="OrthoDB" id="5591297at2759"/>
<keyword evidence="6" id="KW-0131">Cell cycle</keyword>
<protein>
    <submittedName>
        <fullName evidence="12">UDP-N-acetylglucosamine--N-acetylmuramyl-(Pentapeptide) pyrophosphoryl-undecaprenol N-acetylglucosamine transferase</fullName>
    </submittedName>
</protein>
<dbReference type="InterPro" id="IPR004821">
    <property type="entry name" value="Cyt_trans-like"/>
</dbReference>
<evidence type="ECO:0000256" key="3">
    <source>
        <dbReference type="ARBA" id="ARBA00022960"/>
    </source>
</evidence>
<evidence type="ECO:0000313" key="12">
    <source>
        <dbReference type="EMBL" id="KAF5206867.1"/>
    </source>
</evidence>
<dbReference type="InterPro" id="IPR014729">
    <property type="entry name" value="Rossmann-like_a/b/a_fold"/>
</dbReference>
<comment type="caution">
    <text evidence="12">The sequence shown here is derived from an EMBL/GenBank/DDBJ whole genome shotgun (WGS) entry which is preliminary data.</text>
</comment>
<dbReference type="PANTHER" id="PTHR31285:SF0">
    <property type="entry name" value="NICOTINAMIDE MONONUCLEOTIDE ADENYLYLTRANSFERASE"/>
    <property type="match status" value="1"/>
</dbReference>
<dbReference type="GO" id="GO:0000309">
    <property type="term" value="F:nicotinamide-nucleotide adenylyltransferase activity"/>
    <property type="evidence" value="ECO:0007669"/>
    <property type="project" value="TreeGrafter"/>
</dbReference>